<dbReference type="CDD" id="cd00047">
    <property type="entry name" value="PTPc"/>
    <property type="match status" value="1"/>
</dbReference>
<dbReference type="Proteomes" id="UP000483820">
    <property type="component" value="Chromosome I"/>
</dbReference>
<name>A0A6A5HYM9_CAERE</name>
<dbReference type="InterPro" id="IPR029021">
    <property type="entry name" value="Prot-tyrosine_phosphatase-like"/>
</dbReference>
<evidence type="ECO:0000313" key="7">
    <source>
        <dbReference type="Proteomes" id="UP000483820"/>
    </source>
</evidence>
<dbReference type="InterPro" id="IPR003125">
    <property type="entry name" value="WSN"/>
</dbReference>
<dbReference type="PROSITE" id="PS50056">
    <property type="entry name" value="TYR_PHOSPHATASE_2"/>
    <property type="match status" value="1"/>
</dbReference>
<evidence type="ECO:0000256" key="3">
    <source>
        <dbReference type="SAM" id="Phobius"/>
    </source>
</evidence>
<dbReference type="PANTHER" id="PTHR32525">
    <property type="entry name" value="PROTEIN-TYROSINE-PHOSPHATASE"/>
    <property type="match status" value="1"/>
</dbReference>
<dbReference type="SMART" id="SM00453">
    <property type="entry name" value="WSN"/>
    <property type="match status" value="1"/>
</dbReference>
<organism evidence="6 7">
    <name type="scientific">Caenorhabditis remanei</name>
    <name type="common">Caenorhabditis vulgaris</name>
    <dbReference type="NCBI Taxonomy" id="31234"/>
    <lineage>
        <taxon>Eukaryota</taxon>
        <taxon>Metazoa</taxon>
        <taxon>Ecdysozoa</taxon>
        <taxon>Nematoda</taxon>
        <taxon>Chromadorea</taxon>
        <taxon>Rhabditida</taxon>
        <taxon>Rhabditina</taxon>
        <taxon>Rhabditomorpha</taxon>
        <taxon>Rhabditoidea</taxon>
        <taxon>Rhabditidae</taxon>
        <taxon>Peloderinae</taxon>
        <taxon>Caenorhabditis</taxon>
    </lineage>
</organism>
<evidence type="ECO:0000259" key="5">
    <source>
        <dbReference type="PROSITE" id="PS50056"/>
    </source>
</evidence>
<dbReference type="EMBL" id="WUAV01000001">
    <property type="protein sequence ID" value="KAF1771402.1"/>
    <property type="molecule type" value="Genomic_DNA"/>
</dbReference>
<comment type="caution">
    <text evidence="6">The sequence shown here is derived from an EMBL/GenBank/DDBJ whole genome shotgun (WGS) entry which is preliminary data.</text>
</comment>
<feature type="compositionally biased region" description="Low complexity" evidence="2">
    <location>
        <begin position="1034"/>
        <end position="1046"/>
    </location>
</feature>
<dbReference type="GO" id="GO:0004725">
    <property type="term" value="F:protein tyrosine phosphatase activity"/>
    <property type="evidence" value="ECO:0007669"/>
    <property type="project" value="InterPro"/>
</dbReference>
<feature type="compositionally biased region" description="Polar residues" evidence="2">
    <location>
        <begin position="1006"/>
        <end position="1033"/>
    </location>
</feature>
<evidence type="ECO:0008006" key="8">
    <source>
        <dbReference type="Google" id="ProtNLM"/>
    </source>
</evidence>
<dbReference type="PROSITE" id="PS50055">
    <property type="entry name" value="TYR_PHOSPHATASE_PTP"/>
    <property type="match status" value="1"/>
</dbReference>
<evidence type="ECO:0000313" key="6">
    <source>
        <dbReference type="EMBL" id="KAF1771402.1"/>
    </source>
</evidence>
<evidence type="ECO:0000256" key="1">
    <source>
        <dbReference type="SAM" id="Coils"/>
    </source>
</evidence>
<feature type="transmembrane region" description="Helical" evidence="3">
    <location>
        <begin position="796"/>
        <end position="821"/>
    </location>
</feature>
<dbReference type="CTD" id="9805570"/>
<reference evidence="6 7" key="1">
    <citation type="submission" date="2019-12" db="EMBL/GenBank/DDBJ databases">
        <title>Chromosome-level assembly of the Caenorhabditis remanei genome.</title>
        <authorList>
            <person name="Teterina A.A."/>
            <person name="Willis J.H."/>
            <person name="Phillips P.C."/>
        </authorList>
    </citation>
    <scope>NUCLEOTIDE SEQUENCE [LARGE SCALE GENOMIC DNA]</scope>
    <source>
        <strain evidence="6 7">PX506</strain>
        <tissue evidence="6">Whole organism</tissue>
    </source>
</reference>
<evidence type="ECO:0000259" key="4">
    <source>
        <dbReference type="PROSITE" id="PS50055"/>
    </source>
</evidence>
<protein>
    <recommendedName>
        <fullName evidence="8">Tyrosine-protein phosphatase domain-containing protein</fullName>
    </recommendedName>
</protein>
<keyword evidence="3" id="KW-1133">Transmembrane helix</keyword>
<accession>A0A6A5HYM9</accession>
<dbReference type="InterPro" id="IPR000242">
    <property type="entry name" value="PTP_cat"/>
</dbReference>
<sequence length="1356" mass="151571">MAQLSPRIEARHPDFSGRFRHSEEFLNKSPPDDGSIRRFHRNPKDDNLTTSLNHLKMVARVTNGIYLQNGLTSGTIPADKLISELLRFGSVTTTQIAAIDSSKIQKAVDTMKSLPTTLKPSTKVANVEKTLDLFKKILDDNNGITDLKVRPRMNDFNALLTELSTNGVQMGAIGDVISNVEFNWKSPLTGTNNKLDEKTADVHFTSAKQALEAFKSSGAKLKVMPSLWTSKKFSSAEDGIQEDIRILSSLNTLKSAFTDLTRKQDEWSEYSGFIDGFLTTVASLKPAQSDVENVKTVLEAYQLESRKRSLEYISGFSNGPSDMGQISVDLTDQWMKDVVKSDRLSIAMNGLKSLEVMAKKVEDVLKAPNLRSEIDFMSENFNSIKQLASQEKNLKSGIQEAQTCSLTSYTAVTATHVTDLQTVLKGIDDKIAAIEKLVAPLIEAVTAPGLAELCDVFIKICESGKLADVDEFRNHEKFPTLKKAVEKINEVATKIGNVEKPTTIKEDAATAINKLTNLALFHTELDNYAQFFGCLQTKKGVKLLIAAHDRIKTIRSFDQKTSNSLNNGLEVMKKVAGTSEDLKKLKKSIDGMKGVTNAEIDGLKALPDPGKHSKTIGSAVQGVSNMKNALEKKSDLDSLVGGLDVVKKYQSKMKQKELDSLMKLKPTFDSMYKSLTTFESSVTAPKTTTTLADQSEIFAKAKSVTGVSVDLQKIADSVKVLKEQVDDVEDKQKLENLETSIRMADSMGLEFSGYSKSFDGSKATLAALDSFFGGYTKKVMEATSGMKGKEEKPMDLTLLIIAAGILLVTLGSIVLINFVWYKLSFYSYSSTFPCFFPQPNYWKPQLAFFSLAVHRLTTTVNSDYKLYKHVETSESDSKEDPVVNDLVRKCNGLRIYFDKLYKEDTKRANDTVDTKDFGLVEDRPITYSDEKVVLTARDVDPPEDAEKAPANKTKTPQEVDAKGKTPADGKAKVAATATDEKKKDRKTGGADVKTSQTTSQVTSKTEATSKNSKVKSTISKVQKNKTTTKGNASQKPTPKAQPQQPEEPTEKPIDWKDCRDIQKYIKSTRPILTGYGNRFNNDFIAASHFKLPYRKDWYLCESPQTESKRTHSTIGKFWWMVKQKKARMIVMFAETEFARKDCSKYFPLEEGVEESFGGDLKVKCLKIGKDKHGVEYRKLSARFGSEKRFTVTHYWFTTWIRQLRTPERQKDLVKILKTALSQRYPVVVHCPSGAVETSMFALAGHMICNIYKKKTMDFQASLIALRSSCYYALCDSEDYACVGILIMEFFAEGIDIEKIGDEELKKRYLEVQKFWMKWPVTLSRSEKYNYVPKYAAREAPPFDPTEYHSGSDKDED</sequence>
<keyword evidence="3" id="KW-0472">Membrane</keyword>
<feature type="compositionally biased region" description="Basic and acidic residues" evidence="2">
    <location>
        <begin position="932"/>
        <end position="971"/>
    </location>
</feature>
<dbReference type="RefSeq" id="XP_053592545.1">
    <property type="nucleotide sequence ID" value="XM_053723900.1"/>
</dbReference>
<evidence type="ECO:0000256" key="2">
    <source>
        <dbReference type="SAM" id="MobiDB-lite"/>
    </source>
</evidence>
<keyword evidence="3" id="KW-0812">Transmembrane</keyword>
<feature type="coiled-coil region" evidence="1">
    <location>
        <begin position="711"/>
        <end position="738"/>
    </location>
</feature>
<dbReference type="Pfam" id="PF02206">
    <property type="entry name" value="WSN"/>
    <property type="match status" value="1"/>
</dbReference>
<dbReference type="PANTHER" id="PTHR32525:SF0">
    <property type="entry name" value="DOMAIN OF UNKNOWN FUNCTION WSN DOMAIN-CONTAINING PROTEIN-RELATED"/>
    <property type="match status" value="1"/>
</dbReference>
<feature type="region of interest" description="Disordered" evidence="2">
    <location>
        <begin position="932"/>
        <end position="1055"/>
    </location>
</feature>
<feature type="compositionally biased region" description="Basic and acidic residues" evidence="2">
    <location>
        <begin position="978"/>
        <end position="988"/>
    </location>
</feature>
<dbReference type="GeneID" id="9805570"/>
<feature type="domain" description="Tyrosine-protein phosphatase" evidence="4">
    <location>
        <begin position="1059"/>
        <end position="1289"/>
    </location>
</feature>
<feature type="domain" description="Tyrosine specific protein phosphatases" evidence="5">
    <location>
        <begin position="1210"/>
        <end position="1280"/>
    </location>
</feature>
<dbReference type="InterPro" id="IPR000387">
    <property type="entry name" value="Tyr_Pase_dom"/>
</dbReference>
<gene>
    <name evidence="6" type="ORF">GCK72_003228</name>
</gene>
<dbReference type="SMART" id="SM00194">
    <property type="entry name" value="PTPc"/>
    <property type="match status" value="1"/>
</dbReference>
<keyword evidence="1" id="KW-0175">Coiled coil</keyword>
<feature type="compositionally biased region" description="Low complexity" evidence="2">
    <location>
        <begin position="992"/>
        <end position="1005"/>
    </location>
</feature>
<dbReference type="Pfam" id="PF00102">
    <property type="entry name" value="Y_phosphatase"/>
    <property type="match status" value="1"/>
</dbReference>
<dbReference type="SMART" id="SM00404">
    <property type="entry name" value="PTPc_motif"/>
    <property type="match status" value="1"/>
</dbReference>
<proteinExistence type="predicted"/>
<dbReference type="InterPro" id="IPR003595">
    <property type="entry name" value="Tyr_Pase_cat"/>
</dbReference>
<dbReference type="Gene3D" id="3.90.190.10">
    <property type="entry name" value="Protein tyrosine phosphatase superfamily"/>
    <property type="match status" value="1"/>
</dbReference>
<dbReference type="SUPFAM" id="SSF52799">
    <property type="entry name" value="(Phosphotyrosine protein) phosphatases II"/>
    <property type="match status" value="1"/>
</dbReference>
<dbReference type="KEGG" id="crq:GCK72_003228"/>